<comment type="caution">
    <text evidence="2">The sequence shown here is derived from an EMBL/GenBank/DDBJ whole genome shotgun (WGS) entry which is preliminary data.</text>
</comment>
<evidence type="ECO:0000313" key="3">
    <source>
        <dbReference type="Proteomes" id="UP001597045"/>
    </source>
</evidence>
<dbReference type="EMBL" id="JBHTIS010000254">
    <property type="protein sequence ID" value="MFD1045276.1"/>
    <property type="molecule type" value="Genomic_DNA"/>
</dbReference>
<gene>
    <name evidence="2" type="ORF">ACFQ1S_06600</name>
</gene>
<dbReference type="PROSITE" id="PS50943">
    <property type="entry name" value="HTH_CROC1"/>
    <property type="match status" value="1"/>
</dbReference>
<feature type="domain" description="HTH cro/C1-type" evidence="1">
    <location>
        <begin position="18"/>
        <end position="72"/>
    </location>
</feature>
<dbReference type="CDD" id="cd00093">
    <property type="entry name" value="HTH_XRE"/>
    <property type="match status" value="1"/>
</dbReference>
<name>A0ABW3M3U7_9PSEU</name>
<dbReference type="InterPro" id="IPR043917">
    <property type="entry name" value="DUF5753"/>
</dbReference>
<evidence type="ECO:0000313" key="2">
    <source>
        <dbReference type="EMBL" id="MFD1045276.1"/>
    </source>
</evidence>
<dbReference type="SUPFAM" id="SSF47413">
    <property type="entry name" value="lambda repressor-like DNA-binding domains"/>
    <property type="match status" value="1"/>
</dbReference>
<organism evidence="2 3">
    <name type="scientific">Kibdelosporangium lantanae</name>
    <dbReference type="NCBI Taxonomy" id="1497396"/>
    <lineage>
        <taxon>Bacteria</taxon>
        <taxon>Bacillati</taxon>
        <taxon>Actinomycetota</taxon>
        <taxon>Actinomycetes</taxon>
        <taxon>Pseudonocardiales</taxon>
        <taxon>Pseudonocardiaceae</taxon>
        <taxon>Kibdelosporangium</taxon>
    </lineage>
</organism>
<keyword evidence="3" id="KW-1185">Reference proteome</keyword>
<sequence length="274" mass="31686">MGQTPEPNYYGRKLIREIKSLRRRAGLTQNEAGERAHIELKKLSRVETVQLPSYHELCALLDTYGVVSTDWDPYLQLWEQAKRPPWWRKYHLKDPRYLRMEDEALTKHEFQLGYIPDLLQTEEYARASLTNTGVVRSEEMVDLEVTIRMRRQQRLFSEPVLTLHTLIHETALHQGLDREQLVQITVRAELPNVTVRIVPNSATIHEGLRGPVVLLTFPDEPDAAFTDSTIGLLETQDPEKVTVVRRTIATMESLAMTPAESHAYLTRLLSQPRR</sequence>
<evidence type="ECO:0000259" key="1">
    <source>
        <dbReference type="PROSITE" id="PS50943"/>
    </source>
</evidence>
<dbReference type="InterPro" id="IPR010982">
    <property type="entry name" value="Lambda_DNA-bd_dom_sf"/>
</dbReference>
<dbReference type="Proteomes" id="UP001597045">
    <property type="component" value="Unassembled WGS sequence"/>
</dbReference>
<dbReference type="Pfam" id="PF19054">
    <property type="entry name" value="DUF5753"/>
    <property type="match status" value="1"/>
</dbReference>
<reference evidence="3" key="1">
    <citation type="journal article" date="2019" name="Int. J. Syst. Evol. Microbiol.">
        <title>The Global Catalogue of Microorganisms (GCM) 10K type strain sequencing project: providing services to taxonomists for standard genome sequencing and annotation.</title>
        <authorList>
            <consortium name="The Broad Institute Genomics Platform"/>
            <consortium name="The Broad Institute Genome Sequencing Center for Infectious Disease"/>
            <person name="Wu L."/>
            <person name="Ma J."/>
        </authorList>
    </citation>
    <scope>NUCLEOTIDE SEQUENCE [LARGE SCALE GENOMIC DNA]</scope>
    <source>
        <strain evidence="3">JCM 31486</strain>
    </source>
</reference>
<protein>
    <submittedName>
        <fullName evidence="2">Helix-turn-helix domain-containing protein</fullName>
    </submittedName>
</protein>
<dbReference type="InterPro" id="IPR001387">
    <property type="entry name" value="Cro/C1-type_HTH"/>
</dbReference>
<dbReference type="Pfam" id="PF13560">
    <property type="entry name" value="HTH_31"/>
    <property type="match status" value="1"/>
</dbReference>
<dbReference type="Gene3D" id="1.10.260.40">
    <property type="entry name" value="lambda repressor-like DNA-binding domains"/>
    <property type="match status" value="1"/>
</dbReference>
<proteinExistence type="predicted"/>
<accession>A0ABW3M3U7</accession>